<dbReference type="EMBL" id="CP141261">
    <property type="protein sequence ID" value="WRL64239.1"/>
    <property type="molecule type" value="Genomic_DNA"/>
</dbReference>
<feature type="region of interest" description="Disordered" evidence="1">
    <location>
        <begin position="47"/>
        <end position="100"/>
    </location>
</feature>
<evidence type="ECO:0000256" key="1">
    <source>
        <dbReference type="SAM" id="MobiDB-lite"/>
    </source>
</evidence>
<organism evidence="2 3">
    <name type="scientific">Blastococcus brunescens</name>
    <dbReference type="NCBI Taxonomy" id="1564165"/>
    <lineage>
        <taxon>Bacteria</taxon>
        <taxon>Bacillati</taxon>
        <taxon>Actinomycetota</taxon>
        <taxon>Actinomycetes</taxon>
        <taxon>Geodermatophilales</taxon>
        <taxon>Geodermatophilaceae</taxon>
        <taxon>Blastococcus</taxon>
    </lineage>
</organism>
<gene>
    <name evidence="2" type="ORF">U6N30_32615</name>
</gene>
<proteinExistence type="predicted"/>
<feature type="region of interest" description="Disordered" evidence="1">
    <location>
        <begin position="1"/>
        <end position="21"/>
    </location>
</feature>
<dbReference type="Proteomes" id="UP001324287">
    <property type="component" value="Chromosome"/>
</dbReference>
<evidence type="ECO:0000313" key="2">
    <source>
        <dbReference type="EMBL" id="WRL64239.1"/>
    </source>
</evidence>
<reference evidence="2 3" key="1">
    <citation type="submission" date="2023-12" db="EMBL/GenBank/DDBJ databases">
        <title>Blastococcus brunescens sp. nov., an actonobacterium isolated from sandstone collected in sahara desert.</title>
        <authorList>
            <person name="Gtari M."/>
            <person name="Ghodhbane F."/>
        </authorList>
    </citation>
    <scope>NUCLEOTIDE SEQUENCE [LARGE SCALE GENOMIC DNA]</scope>
    <source>
        <strain evidence="2 3">BMG 8361</strain>
    </source>
</reference>
<sequence length="100" mass="10489">MTSPQSVARLPSTSPCSHSGRVCFSGSDMTTSARVYSFHACRNPYTPDATSPGASSGKVIRKKAPVRDRPSTIAASSSSIGMPLTNPRSIQMVKGRMAAT</sequence>
<name>A0ABZ1B0B5_9ACTN</name>
<accession>A0ABZ1B0B5</accession>
<keyword evidence="3" id="KW-1185">Reference proteome</keyword>
<feature type="compositionally biased region" description="Polar residues" evidence="1">
    <location>
        <begin position="1"/>
        <end position="17"/>
    </location>
</feature>
<protein>
    <submittedName>
        <fullName evidence="2">Uncharacterized protein</fullName>
    </submittedName>
</protein>
<evidence type="ECO:0000313" key="3">
    <source>
        <dbReference type="Proteomes" id="UP001324287"/>
    </source>
</evidence>